<feature type="non-terminal residue" evidence="1">
    <location>
        <position position="1"/>
    </location>
</feature>
<dbReference type="EMBL" id="PEDP01002166">
    <property type="protein sequence ID" value="POS82866.1"/>
    <property type="molecule type" value="Genomic_DNA"/>
</dbReference>
<dbReference type="Proteomes" id="UP000237438">
    <property type="component" value="Unassembled WGS sequence"/>
</dbReference>
<feature type="non-terminal residue" evidence="1">
    <location>
        <position position="65"/>
    </location>
</feature>
<name>A0A2S4PLE4_9PEZI</name>
<comment type="caution">
    <text evidence="1">The sequence shown here is derived from an EMBL/GenBank/DDBJ whole genome shotgun (WGS) entry which is preliminary data.</text>
</comment>
<accession>A0A2S4PLE4</accession>
<proteinExistence type="predicted"/>
<gene>
    <name evidence="1" type="ORF">EPUL_004584</name>
</gene>
<keyword evidence="2" id="KW-1185">Reference proteome</keyword>
<sequence>SEKSLKTSKLIFVSRAQLLWLSKKLAKLTWLVYSKIPTCALSMLSVLPLCQRISNWPDVSVENVL</sequence>
<reference evidence="1 2" key="1">
    <citation type="submission" date="2017-10" db="EMBL/GenBank/DDBJ databases">
        <title>Development of genomic resources for the powdery mildew, Erysiphe pulchra.</title>
        <authorList>
            <person name="Wadl P.A."/>
            <person name="Mack B.M."/>
            <person name="Moore G."/>
            <person name="Beltz S.B."/>
        </authorList>
    </citation>
    <scope>NUCLEOTIDE SEQUENCE [LARGE SCALE GENOMIC DNA]</scope>
    <source>
        <strain evidence="1">Cflorida</strain>
    </source>
</reference>
<evidence type="ECO:0000313" key="1">
    <source>
        <dbReference type="EMBL" id="POS82866.1"/>
    </source>
</evidence>
<protein>
    <submittedName>
        <fullName evidence="1">Uncharacterized protein</fullName>
    </submittedName>
</protein>
<dbReference type="AlphaFoldDB" id="A0A2S4PLE4"/>
<evidence type="ECO:0000313" key="2">
    <source>
        <dbReference type="Proteomes" id="UP000237438"/>
    </source>
</evidence>
<organism evidence="1 2">
    <name type="scientific">Erysiphe pulchra</name>
    <dbReference type="NCBI Taxonomy" id="225359"/>
    <lineage>
        <taxon>Eukaryota</taxon>
        <taxon>Fungi</taxon>
        <taxon>Dikarya</taxon>
        <taxon>Ascomycota</taxon>
        <taxon>Pezizomycotina</taxon>
        <taxon>Leotiomycetes</taxon>
        <taxon>Erysiphales</taxon>
        <taxon>Erysiphaceae</taxon>
        <taxon>Erysiphe</taxon>
    </lineage>
</organism>